<organism evidence="2 3">
    <name type="scientific">Promicromonospora aerolata</name>
    <dbReference type="NCBI Taxonomy" id="195749"/>
    <lineage>
        <taxon>Bacteria</taxon>
        <taxon>Bacillati</taxon>
        <taxon>Actinomycetota</taxon>
        <taxon>Actinomycetes</taxon>
        <taxon>Micrococcales</taxon>
        <taxon>Promicromonosporaceae</taxon>
        <taxon>Promicromonospora</taxon>
    </lineage>
</organism>
<feature type="transmembrane region" description="Helical" evidence="1">
    <location>
        <begin position="12"/>
        <end position="36"/>
    </location>
</feature>
<comment type="caution">
    <text evidence="2">The sequence shown here is derived from an EMBL/GenBank/DDBJ whole genome shotgun (WGS) entry which is preliminary data.</text>
</comment>
<proteinExistence type="predicted"/>
<keyword evidence="1" id="KW-0812">Transmembrane</keyword>
<keyword evidence="1" id="KW-0472">Membrane</keyword>
<feature type="transmembrane region" description="Helical" evidence="1">
    <location>
        <begin position="87"/>
        <end position="111"/>
    </location>
</feature>
<keyword evidence="3" id="KW-1185">Reference proteome</keyword>
<evidence type="ECO:0000256" key="1">
    <source>
        <dbReference type="SAM" id="Phobius"/>
    </source>
</evidence>
<dbReference type="Proteomes" id="UP001597338">
    <property type="component" value="Unassembled WGS sequence"/>
</dbReference>
<dbReference type="RefSeq" id="WP_377198287.1">
    <property type="nucleotide sequence ID" value="NZ_JBHUHF010000001.1"/>
</dbReference>
<reference evidence="3" key="1">
    <citation type="journal article" date="2019" name="Int. J. Syst. Evol. Microbiol.">
        <title>The Global Catalogue of Microorganisms (GCM) 10K type strain sequencing project: providing services to taxonomists for standard genome sequencing and annotation.</title>
        <authorList>
            <consortium name="The Broad Institute Genomics Platform"/>
            <consortium name="The Broad Institute Genome Sequencing Center for Infectious Disease"/>
            <person name="Wu L."/>
            <person name="Ma J."/>
        </authorList>
    </citation>
    <scope>NUCLEOTIDE SEQUENCE [LARGE SCALE GENOMIC DNA]</scope>
    <source>
        <strain evidence="3">CCM 7043</strain>
    </source>
</reference>
<protein>
    <submittedName>
        <fullName evidence="2">Uncharacterized protein</fullName>
    </submittedName>
</protein>
<feature type="transmembrane region" description="Helical" evidence="1">
    <location>
        <begin position="42"/>
        <end position="66"/>
    </location>
</feature>
<accession>A0ABW4V756</accession>
<gene>
    <name evidence="2" type="ORF">ACFSL2_13080</name>
</gene>
<name>A0ABW4V756_9MICO</name>
<evidence type="ECO:0000313" key="3">
    <source>
        <dbReference type="Proteomes" id="UP001597338"/>
    </source>
</evidence>
<sequence>MPAFQDARQGFSLYSGVSIFGFTVLSIIAVAIFFGASRPLGFPPILMVSGFAIILSLFFSYIATFIEGRFRSRSARGSGVDIYDEPFLYMYSSVCGALAGSLVAVLVSLVLPPWREILG</sequence>
<dbReference type="EMBL" id="JBHUHF010000001">
    <property type="protein sequence ID" value="MFD2026445.1"/>
    <property type="molecule type" value="Genomic_DNA"/>
</dbReference>
<keyword evidence="1" id="KW-1133">Transmembrane helix</keyword>
<evidence type="ECO:0000313" key="2">
    <source>
        <dbReference type="EMBL" id="MFD2026445.1"/>
    </source>
</evidence>